<dbReference type="KEGG" id="rop:ROP_00430"/>
<evidence type="ECO:0000313" key="3">
    <source>
        <dbReference type="EMBL" id="BAH48290.1"/>
    </source>
</evidence>
<feature type="domain" description="Oxidoreductase molybdopterin-binding" evidence="2">
    <location>
        <begin position="41"/>
        <end position="90"/>
    </location>
</feature>
<dbReference type="Gene3D" id="3.90.420.10">
    <property type="entry name" value="Oxidoreductase, molybdopterin-binding domain"/>
    <property type="match status" value="1"/>
</dbReference>
<dbReference type="InterPro" id="IPR008335">
    <property type="entry name" value="Mopterin_OxRdtase_euk"/>
</dbReference>
<sequence length="174" mass="19715">MWGKRDGFVVHDRAPFNAEPSRSALAEGAITAIDTFYSRNHGPVPDIERREWRLVVTGLVGQDLTLTFDELTSRFIPRSVVATLQCAGNGGPVSPRSGKSPARIRGVRVRPRPRSGGVFGCAMCWMRRAPIPVTTCMWRSPPRMSPLWPTRRSRTAARSRRRRRGRMRCCWRGR</sequence>
<feature type="region of interest" description="Disordered" evidence="1">
    <location>
        <begin position="147"/>
        <end position="174"/>
    </location>
</feature>
<gene>
    <name evidence="3" type="ordered locus">ROP_00430</name>
</gene>
<dbReference type="HOGENOM" id="CLU_1538879_0_0_11"/>
<feature type="compositionally biased region" description="Basic residues" evidence="1">
    <location>
        <begin position="151"/>
        <end position="174"/>
    </location>
</feature>
<organism evidence="3 4">
    <name type="scientific">Rhodococcus opacus (strain B4)</name>
    <dbReference type="NCBI Taxonomy" id="632772"/>
    <lineage>
        <taxon>Bacteria</taxon>
        <taxon>Bacillati</taxon>
        <taxon>Actinomycetota</taxon>
        <taxon>Actinomycetes</taxon>
        <taxon>Mycobacteriales</taxon>
        <taxon>Nocardiaceae</taxon>
        <taxon>Rhodococcus</taxon>
    </lineage>
</organism>
<name>C1AS41_RHOOB</name>
<dbReference type="AlphaFoldDB" id="C1AS41"/>
<dbReference type="PANTHER" id="PTHR19372">
    <property type="entry name" value="SULFITE REDUCTASE"/>
    <property type="match status" value="1"/>
</dbReference>
<dbReference type="SUPFAM" id="SSF56524">
    <property type="entry name" value="Oxidoreductase molybdopterin-binding domain"/>
    <property type="match status" value="1"/>
</dbReference>
<protein>
    <submittedName>
        <fullName evidence="3">Putative sulfite oxidase</fullName>
    </submittedName>
</protein>
<dbReference type="Pfam" id="PF00174">
    <property type="entry name" value="Oxidored_molyb"/>
    <property type="match status" value="1"/>
</dbReference>
<reference evidence="3 4" key="1">
    <citation type="submission" date="2009-03" db="EMBL/GenBank/DDBJ databases">
        <title>Comparison of the complete genome sequences of Rhodococcus erythropolis PR4 and Rhodococcus opacus B4.</title>
        <authorList>
            <person name="Takarada H."/>
            <person name="Sekine M."/>
            <person name="Hosoyama A."/>
            <person name="Yamada R."/>
            <person name="Fujisawa T."/>
            <person name="Omata S."/>
            <person name="Shimizu A."/>
            <person name="Tsukatani N."/>
            <person name="Tanikawa S."/>
            <person name="Fujita N."/>
            <person name="Harayama S."/>
        </authorList>
    </citation>
    <scope>NUCLEOTIDE SEQUENCE [LARGE SCALE GENOMIC DNA]</scope>
    <source>
        <strain evidence="3 4">B4</strain>
    </source>
</reference>
<dbReference type="EMBL" id="AP011115">
    <property type="protein sequence ID" value="BAH48290.1"/>
    <property type="molecule type" value="Genomic_DNA"/>
</dbReference>
<dbReference type="GO" id="GO:0006790">
    <property type="term" value="P:sulfur compound metabolic process"/>
    <property type="evidence" value="ECO:0007669"/>
    <property type="project" value="TreeGrafter"/>
</dbReference>
<dbReference type="PANTHER" id="PTHR19372:SF7">
    <property type="entry name" value="SULFITE OXIDASE, MITOCHONDRIAL"/>
    <property type="match status" value="1"/>
</dbReference>
<evidence type="ECO:0000259" key="2">
    <source>
        <dbReference type="Pfam" id="PF00174"/>
    </source>
</evidence>
<dbReference type="InterPro" id="IPR036374">
    <property type="entry name" value="OxRdtase_Mopterin-bd_sf"/>
</dbReference>
<dbReference type="GO" id="GO:0043546">
    <property type="term" value="F:molybdopterin cofactor binding"/>
    <property type="evidence" value="ECO:0007669"/>
    <property type="project" value="TreeGrafter"/>
</dbReference>
<dbReference type="GO" id="GO:0020037">
    <property type="term" value="F:heme binding"/>
    <property type="evidence" value="ECO:0007669"/>
    <property type="project" value="TreeGrafter"/>
</dbReference>
<dbReference type="STRING" id="632772.ROP_00430"/>
<dbReference type="GO" id="GO:0008482">
    <property type="term" value="F:sulfite oxidase activity"/>
    <property type="evidence" value="ECO:0007669"/>
    <property type="project" value="TreeGrafter"/>
</dbReference>
<accession>C1AS41</accession>
<dbReference type="Proteomes" id="UP000002212">
    <property type="component" value="Chromosome"/>
</dbReference>
<dbReference type="InterPro" id="IPR000572">
    <property type="entry name" value="OxRdtase_Mopterin-bd_dom"/>
</dbReference>
<evidence type="ECO:0000313" key="4">
    <source>
        <dbReference type="Proteomes" id="UP000002212"/>
    </source>
</evidence>
<proteinExistence type="predicted"/>
<evidence type="ECO:0000256" key="1">
    <source>
        <dbReference type="SAM" id="MobiDB-lite"/>
    </source>
</evidence>
<dbReference type="PRINTS" id="PR00407">
    <property type="entry name" value="EUMOPTERIN"/>
</dbReference>